<dbReference type="EC" id="2.4.2.30" evidence="10"/>
<name>A0A8B6C6J3_MYTGA</name>
<dbReference type="InterPro" id="IPR012677">
    <property type="entry name" value="Nucleotide-bd_a/b_plait_sf"/>
</dbReference>
<evidence type="ECO:0000256" key="7">
    <source>
        <dbReference type="SAM" id="MobiDB-lite"/>
    </source>
</evidence>
<evidence type="ECO:0000313" key="10">
    <source>
        <dbReference type="EMBL" id="VDI00054.1"/>
    </source>
</evidence>
<dbReference type="SMART" id="SM00506">
    <property type="entry name" value="A1pp"/>
    <property type="match status" value="2"/>
</dbReference>
<dbReference type="OrthoDB" id="6159649at2759"/>
<dbReference type="InterPro" id="IPR035979">
    <property type="entry name" value="RBD_domain_sf"/>
</dbReference>
<evidence type="ECO:0000256" key="2">
    <source>
        <dbReference type="ARBA" id="ARBA00022676"/>
    </source>
</evidence>
<evidence type="ECO:0000256" key="4">
    <source>
        <dbReference type="ARBA" id="ARBA00023027"/>
    </source>
</evidence>
<dbReference type="Gene3D" id="3.40.220.10">
    <property type="entry name" value="Leucine Aminopeptidase, subunit E, domain 1"/>
    <property type="match status" value="2"/>
</dbReference>
<dbReference type="InterPro" id="IPR000504">
    <property type="entry name" value="RRM_dom"/>
</dbReference>
<dbReference type="Pfam" id="PF23085">
    <property type="entry name" value="RRM_PARP14_3"/>
    <property type="match status" value="3"/>
</dbReference>
<dbReference type="GO" id="GO:0070212">
    <property type="term" value="P:protein poly-ADP-ribosylation"/>
    <property type="evidence" value="ECO:0007669"/>
    <property type="project" value="TreeGrafter"/>
</dbReference>
<dbReference type="Pfam" id="PF23084">
    <property type="entry name" value="KH_PARP14_1"/>
    <property type="match status" value="1"/>
</dbReference>
<evidence type="ECO:0000256" key="5">
    <source>
        <dbReference type="ARBA" id="ARBA00023242"/>
    </source>
</evidence>
<protein>
    <submittedName>
        <fullName evidence="10">Poly [ADP-ribose] polymerase 10/14/15</fullName>
        <ecNumber evidence="10">2.4.2.30</ecNumber>
    </submittedName>
</protein>
<accession>A0A8B6C6J3</accession>
<feature type="domain" description="RRM" evidence="8">
    <location>
        <begin position="1"/>
        <end position="83"/>
    </location>
</feature>
<dbReference type="SUPFAM" id="SSF52949">
    <property type="entry name" value="Macro domain-like"/>
    <property type="match status" value="2"/>
</dbReference>
<evidence type="ECO:0000259" key="8">
    <source>
        <dbReference type="PROSITE" id="PS50102"/>
    </source>
</evidence>
<feature type="domain" description="Macro" evidence="9">
    <location>
        <begin position="838"/>
        <end position="1023"/>
    </location>
</feature>
<evidence type="ECO:0000256" key="3">
    <source>
        <dbReference type="ARBA" id="ARBA00022679"/>
    </source>
</evidence>
<dbReference type="Proteomes" id="UP000596742">
    <property type="component" value="Unassembled WGS sequence"/>
</dbReference>
<dbReference type="PANTHER" id="PTHR14453">
    <property type="entry name" value="PARP/ZINC FINGER CCCH TYPE DOMAIN CONTAINING PROTEIN"/>
    <property type="match status" value="1"/>
</dbReference>
<feature type="region of interest" description="Disordered" evidence="7">
    <location>
        <begin position="815"/>
        <end position="839"/>
    </location>
</feature>
<dbReference type="PANTHER" id="PTHR14453:SF67">
    <property type="entry name" value="POLY [ADP-RIBOSE] POLYMERASE"/>
    <property type="match status" value="1"/>
</dbReference>
<keyword evidence="4" id="KW-0520">NAD</keyword>
<feature type="domain" description="Macro" evidence="9">
    <location>
        <begin position="1043"/>
        <end position="1224"/>
    </location>
</feature>
<proteinExistence type="predicted"/>
<organism evidence="10 11">
    <name type="scientific">Mytilus galloprovincialis</name>
    <name type="common">Mediterranean mussel</name>
    <dbReference type="NCBI Taxonomy" id="29158"/>
    <lineage>
        <taxon>Eukaryota</taxon>
        <taxon>Metazoa</taxon>
        <taxon>Spiralia</taxon>
        <taxon>Lophotrochozoa</taxon>
        <taxon>Mollusca</taxon>
        <taxon>Bivalvia</taxon>
        <taxon>Autobranchia</taxon>
        <taxon>Pteriomorphia</taxon>
        <taxon>Mytilida</taxon>
        <taxon>Mytiloidea</taxon>
        <taxon>Mytilidae</taxon>
        <taxon>Mytilinae</taxon>
        <taxon>Mytilus</taxon>
    </lineage>
</organism>
<comment type="subcellular location">
    <subcellularLocation>
        <location evidence="1">Nucleus</location>
    </subcellularLocation>
</comment>
<dbReference type="Gene3D" id="3.30.70.330">
    <property type="match status" value="3"/>
</dbReference>
<dbReference type="Pfam" id="PF01661">
    <property type="entry name" value="Macro"/>
    <property type="match status" value="2"/>
</dbReference>
<dbReference type="GO" id="GO:0005634">
    <property type="term" value="C:nucleus"/>
    <property type="evidence" value="ECO:0007669"/>
    <property type="project" value="UniProtKB-SubCell"/>
</dbReference>
<evidence type="ECO:0000259" key="9">
    <source>
        <dbReference type="PROSITE" id="PS51154"/>
    </source>
</evidence>
<evidence type="ECO:0000256" key="1">
    <source>
        <dbReference type="ARBA" id="ARBA00004123"/>
    </source>
</evidence>
<dbReference type="SUPFAM" id="SSF54001">
    <property type="entry name" value="Cysteine proteinases"/>
    <property type="match status" value="1"/>
</dbReference>
<dbReference type="GO" id="GO:0010629">
    <property type="term" value="P:negative regulation of gene expression"/>
    <property type="evidence" value="ECO:0007669"/>
    <property type="project" value="TreeGrafter"/>
</dbReference>
<dbReference type="Gene3D" id="3.40.395.10">
    <property type="entry name" value="Adenoviral Proteinase, Chain A"/>
    <property type="match status" value="1"/>
</dbReference>
<dbReference type="InterPro" id="IPR043472">
    <property type="entry name" value="Macro_dom-like"/>
</dbReference>
<dbReference type="PROSITE" id="PS51154">
    <property type="entry name" value="MACRO"/>
    <property type="match status" value="2"/>
</dbReference>
<reference evidence="10" key="1">
    <citation type="submission" date="2018-11" db="EMBL/GenBank/DDBJ databases">
        <authorList>
            <person name="Alioto T."/>
            <person name="Alioto T."/>
        </authorList>
    </citation>
    <scope>NUCLEOTIDE SEQUENCE</scope>
</reference>
<dbReference type="CDD" id="cd02907">
    <property type="entry name" value="Macro_Af1521_BAL-like"/>
    <property type="match status" value="1"/>
</dbReference>
<dbReference type="GO" id="GO:0003950">
    <property type="term" value="F:NAD+ poly-ADP-ribosyltransferase activity"/>
    <property type="evidence" value="ECO:0007669"/>
    <property type="project" value="UniProtKB-EC"/>
</dbReference>
<dbReference type="InterPro" id="IPR057044">
    <property type="entry name" value="PARP14_KH_1"/>
</dbReference>
<dbReference type="SMART" id="SM00360">
    <property type="entry name" value="RRM"/>
    <property type="match status" value="4"/>
</dbReference>
<keyword evidence="5" id="KW-0539">Nucleus</keyword>
<feature type="region of interest" description="Disordered" evidence="7">
    <location>
        <begin position="1027"/>
        <end position="1046"/>
    </location>
</feature>
<dbReference type="GO" id="GO:0005737">
    <property type="term" value="C:cytoplasm"/>
    <property type="evidence" value="ECO:0007669"/>
    <property type="project" value="TreeGrafter"/>
</dbReference>
<keyword evidence="2 10" id="KW-0328">Glycosyltransferase</keyword>
<dbReference type="InterPro" id="IPR002589">
    <property type="entry name" value="Macro_dom"/>
</dbReference>
<dbReference type="InterPro" id="IPR038765">
    <property type="entry name" value="Papain-like_cys_pep_sf"/>
</dbReference>
<comment type="caution">
    <text evidence="10">The sequence shown here is derived from an EMBL/GenBank/DDBJ whole genome shotgun (WGS) entry which is preliminary data.</text>
</comment>
<dbReference type="GO" id="GO:0003714">
    <property type="term" value="F:transcription corepressor activity"/>
    <property type="evidence" value="ECO:0007669"/>
    <property type="project" value="TreeGrafter"/>
</dbReference>
<keyword evidence="6" id="KW-0694">RNA-binding</keyword>
<keyword evidence="3 10" id="KW-0808">Transferase</keyword>
<dbReference type="InterPro" id="IPR052056">
    <property type="entry name" value="Mono-ARTD/PARP"/>
</dbReference>
<dbReference type="PROSITE" id="PS50102">
    <property type="entry name" value="RRM"/>
    <property type="match status" value="1"/>
</dbReference>
<gene>
    <name evidence="10" type="ORF">MGAL_10B017443</name>
</gene>
<dbReference type="SUPFAM" id="SSF54928">
    <property type="entry name" value="RNA-binding domain, RBD"/>
    <property type="match status" value="2"/>
</dbReference>
<dbReference type="EMBL" id="UYJE01001199">
    <property type="protein sequence ID" value="VDI00054.1"/>
    <property type="molecule type" value="Genomic_DNA"/>
</dbReference>
<feature type="region of interest" description="Disordered" evidence="7">
    <location>
        <begin position="1221"/>
        <end position="1257"/>
    </location>
</feature>
<evidence type="ECO:0000256" key="6">
    <source>
        <dbReference type="PROSITE-ProRule" id="PRU00176"/>
    </source>
</evidence>
<sequence>MLKVTKLPSKTTEDGLRFFFENTRKSGGGDVDDVEYDEDTASAIITFIEDEAVDIVLQKMPIMFNNKVIEVEAHNVNVEEPMETTEEYESNLSTSEPSPTCTIEVRGMTNRTTQDTIMYYLESRKGADADVETIEYIEEKDMYLVTFQDEQAVDRTLQKNHTVDGSKLQVKKHIPPKRYPNKALVKGFSPRTTEDGIINFLEARTKFDVEGVDFGNEDSGKAIVTFCEPIDIGDIQTACKKRALDDSYLTVHPVVVTNCIVVRGFSEKTSESGLEYYFDNKRKSGVEGVADVKMNRDEDYCVIYFENAEDALIACKRSHTIDNFKLKVQVFYDCLGVPADNEGPKFKPLPPLVITDIDKYKVNFLNHSTTKRDAIEKQLQDIYAQITWPSSNNDGKISIDCTLTKETKDCRKLAKSWGEEVRKSIKTFVDALVTEKHSILQDAWGPVMEKLREINISDPDGVTVSVEKPPVCEIIIAGYTVPVKEVSVKIKQIIDEVSADLDRKKQSIQEDTKLKHHQLLILVYTHFKDKVKQKFEKMDVKIDTKKLVITFNGLSGNISSAKVMMFETINDITSASIGTKSPAYIQFLQKQEVKKYVGKKIKDKGLIGVWDIQGNTITMYSMSDADAVAASTILKDCVVETQVHVDNLQKSVMRSTKWAQYIQAIQDEYERKSIITEIIEDKQGQIILYCTSKGEAGMIREKIQDYFLDNSEKEITINLPPAQLKFLQEEMKDEVDDLEKGLRKQKIIVAVKGDGILIKGNPQGISDAEQEIEALVKKIYRTKHSMDKPGLQELMNTGHGKSKLKQVSKQAGVIISSDSDEDERSSGQIRPRQGASSDERAVYSAAGGQEVIVVKGDITGLDVDVIVNAANKDLAHSGGLAKVLVNKGGKSIQDECDQFISYNGQLTEGECYCSKPGMLSCQMIVHAVGPVWQGGSNNEEDSLQQCVETALVETEKNKHTSIAIPALCTGIFGYPPHLATRAIAQAVRDYFKRSKSSIVETVYLCDVNDNSVGLFVKAGDKMFDQAKDRKPKFGGRRSGGISSRHSDPISTGSIEIKIVKGELAKMRVDAIVNTTSKGLQLNQGAVSASLLSGGGKGLQFECSKKYPQGVDYGEVAVTTGGNLNCNIVCHGCLDQWKPGGIKVLEKFINGCLSEAEGKRCKSIAMPAMGTGKLGYPRALVAKHMYDTVHQYSSRNPHSCITKVMFVLYDKDDQTVKAFEAEEGNRQGSHHGRHDRDFTDKPTGYQGRGSSLDMGEELQPKPRQGFNLDDEFSQYLADSEVNNATAPMFRRPVFGLEEEERTPYTTTGIKTLPVDVRRNRMDRPKENDYDRWQRKTNVLNRVKSDELSKMKRGLATGQKRPQIKRMQSAPVISVPAYTPIPTSKSQNSIKTWEKINRTDYSIEDIEIELAMQLIKNNHPNIDGLQPVIVALAEGFKKPRGQFIQIINVSGKHWLTLSNIRCPPNTVRVFDSWKRHLQGDTKRAIFAIVDRDSNGQVTVDMCPFQRQRNNVDCGLFAVASMVAIAYGTDPSKLIWDTRLLRSHFVQCLNQSQMTPFPLYQDSPPSMLQQKTFVLTVCPFCKQMLCAKDETACRKCSDKL</sequence>
<evidence type="ECO:0000313" key="11">
    <source>
        <dbReference type="Proteomes" id="UP000596742"/>
    </source>
</evidence>
<keyword evidence="11" id="KW-1185">Reference proteome</keyword>
<dbReference type="GO" id="GO:0003723">
    <property type="term" value="F:RNA binding"/>
    <property type="evidence" value="ECO:0007669"/>
    <property type="project" value="UniProtKB-UniRule"/>
</dbReference>
<dbReference type="GO" id="GO:1990404">
    <property type="term" value="F:NAD+-protein mono-ADP-ribosyltransferase activity"/>
    <property type="evidence" value="ECO:0007669"/>
    <property type="project" value="TreeGrafter"/>
</dbReference>